<dbReference type="EMBL" id="JAVRRD010000018">
    <property type="protein sequence ID" value="KAK5049833.1"/>
    <property type="molecule type" value="Genomic_DNA"/>
</dbReference>
<feature type="transmembrane region" description="Helical" evidence="6">
    <location>
        <begin position="193"/>
        <end position="214"/>
    </location>
</feature>
<evidence type="ECO:0000256" key="1">
    <source>
        <dbReference type="ARBA" id="ARBA00004141"/>
    </source>
</evidence>
<dbReference type="PANTHER" id="PTHR45649">
    <property type="entry name" value="AMINO-ACID PERMEASE BAT1"/>
    <property type="match status" value="1"/>
</dbReference>
<proteinExistence type="predicted"/>
<dbReference type="GO" id="GO:0022857">
    <property type="term" value="F:transmembrane transporter activity"/>
    <property type="evidence" value="ECO:0007669"/>
    <property type="project" value="InterPro"/>
</dbReference>
<dbReference type="GO" id="GO:0016020">
    <property type="term" value="C:membrane"/>
    <property type="evidence" value="ECO:0007669"/>
    <property type="project" value="UniProtKB-SubCell"/>
</dbReference>
<feature type="transmembrane region" description="Helical" evidence="6">
    <location>
        <begin position="379"/>
        <end position="400"/>
    </location>
</feature>
<evidence type="ECO:0000256" key="3">
    <source>
        <dbReference type="ARBA" id="ARBA00022692"/>
    </source>
</evidence>
<dbReference type="InterPro" id="IPR002293">
    <property type="entry name" value="AA/rel_permease1"/>
</dbReference>
<evidence type="ECO:0008006" key="9">
    <source>
        <dbReference type="Google" id="ProtNLM"/>
    </source>
</evidence>
<feature type="transmembrane region" description="Helical" evidence="6">
    <location>
        <begin position="280"/>
        <end position="301"/>
    </location>
</feature>
<feature type="transmembrane region" description="Helical" evidence="6">
    <location>
        <begin position="168"/>
        <end position="187"/>
    </location>
</feature>
<dbReference type="Gene3D" id="1.20.1740.10">
    <property type="entry name" value="Amino acid/polyamine transporter I"/>
    <property type="match status" value="1"/>
</dbReference>
<dbReference type="PANTHER" id="PTHR45649:SF14">
    <property type="entry name" value="GABA PERMEASE"/>
    <property type="match status" value="1"/>
</dbReference>
<dbReference type="AlphaFoldDB" id="A0AAV9N645"/>
<keyword evidence="4 6" id="KW-1133">Transmembrane helix</keyword>
<organism evidence="7 8">
    <name type="scientific">Exophiala bonariae</name>
    <dbReference type="NCBI Taxonomy" id="1690606"/>
    <lineage>
        <taxon>Eukaryota</taxon>
        <taxon>Fungi</taxon>
        <taxon>Dikarya</taxon>
        <taxon>Ascomycota</taxon>
        <taxon>Pezizomycotina</taxon>
        <taxon>Eurotiomycetes</taxon>
        <taxon>Chaetothyriomycetidae</taxon>
        <taxon>Chaetothyriales</taxon>
        <taxon>Herpotrichiellaceae</taxon>
        <taxon>Exophiala</taxon>
    </lineage>
</organism>
<dbReference type="RefSeq" id="XP_064704643.1">
    <property type="nucleotide sequence ID" value="XM_064847531.1"/>
</dbReference>
<feature type="transmembrane region" description="Helical" evidence="6">
    <location>
        <begin position="475"/>
        <end position="496"/>
    </location>
</feature>
<sequence>MAAVDYQKEVTGQDVTTADVEQMDSGPVQIHAVTDLDDDRFSLWSVLGMQYTCSAAPISISGFMVFTLGLGGNPFFFWCFLFAALVQGLPTLSLAELSSAFPHVAGQTYWTSILAPPKYRRFLTYLDGAMTLWTWILALAGGWVLTGQFILGTITVINSSFTPQTYQIFLFALMNCVISVLLNSYLIKIYPAINKFFVVFINAAVVFIIIVLLAKAQPKASARTVFVNIVNESGWPDGWTFFLNLLPGLAAISLPDTATHMAEEVPEPHRRIPQVMVGSYVLSFLGAFVMVIVLLFCTVNPQNLLEPLGGAPIFQICWDAWNNRGFVIVVGIIYVSVFGQATTNITTVLSRIFWSFAQSGGLPAIGFVTKVDPRLQLPLNSLLVSAAITAAFTLLAFSPAYVLNAIYGSAGLCVVVSYGLPIFLLVLDKRRALPANRYFSLGQFGWFVNVALLCIYPLLCTVVSFPLFSPVTSKAMNWTSVVFAGVLLLTIGNWFLVRSSYQLPKATAFERVHVH</sequence>
<keyword evidence="8" id="KW-1185">Reference proteome</keyword>
<reference evidence="7 8" key="1">
    <citation type="submission" date="2023-08" db="EMBL/GenBank/DDBJ databases">
        <title>Black Yeasts Isolated from many extreme environments.</title>
        <authorList>
            <person name="Coleine C."/>
            <person name="Stajich J.E."/>
            <person name="Selbmann L."/>
        </authorList>
    </citation>
    <scope>NUCLEOTIDE SEQUENCE [LARGE SCALE GENOMIC DNA]</scope>
    <source>
        <strain evidence="7 8">CCFEE 5792</strain>
    </source>
</reference>
<keyword evidence="5 6" id="KW-0472">Membrane</keyword>
<gene>
    <name evidence="7" type="ORF">LTR84_003951</name>
</gene>
<feature type="transmembrane region" description="Helical" evidence="6">
    <location>
        <begin position="447"/>
        <end position="469"/>
    </location>
</feature>
<evidence type="ECO:0000313" key="7">
    <source>
        <dbReference type="EMBL" id="KAK5049833.1"/>
    </source>
</evidence>
<comment type="subcellular location">
    <subcellularLocation>
        <location evidence="1">Membrane</location>
        <topology evidence="1">Multi-pass membrane protein</topology>
    </subcellularLocation>
</comment>
<keyword evidence="3 6" id="KW-0812">Transmembrane</keyword>
<dbReference type="Proteomes" id="UP001358417">
    <property type="component" value="Unassembled WGS sequence"/>
</dbReference>
<evidence type="ECO:0000256" key="5">
    <source>
        <dbReference type="ARBA" id="ARBA00023136"/>
    </source>
</evidence>
<comment type="caution">
    <text evidence="7">The sequence shown here is derived from an EMBL/GenBank/DDBJ whole genome shotgun (WGS) entry which is preliminary data.</text>
</comment>
<keyword evidence="2" id="KW-0813">Transport</keyword>
<feature type="transmembrane region" description="Helical" evidence="6">
    <location>
        <begin position="406"/>
        <end position="427"/>
    </location>
</feature>
<protein>
    <recommendedName>
        <fullName evidence="9">Amino acid permease/ SLC12A domain-containing protein</fullName>
    </recommendedName>
</protein>
<dbReference type="Pfam" id="PF13520">
    <property type="entry name" value="AA_permease_2"/>
    <property type="match status" value="1"/>
</dbReference>
<accession>A0AAV9N645</accession>
<evidence type="ECO:0000256" key="2">
    <source>
        <dbReference type="ARBA" id="ARBA00022448"/>
    </source>
</evidence>
<name>A0AAV9N645_9EURO</name>
<dbReference type="GeneID" id="89972131"/>
<evidence type="ECO:0000313" key="8">
    <source>
        <dbReference type="Proteomes" id="UP001358417"/>
    </source>
</evidence>
<feature type="transmembrane region" description="Helical" evidence="6">
    <location>
        <begin position="132"/>
        <end position="156"/>
    </location>
</feature>
<dbReference type="PIRSF" id="PIRSF006060">
    <property type="entry name" value="AA_transporter"/>
    <property type="match status" value="1"/>
</dbReference>
<feature type="transmembrane region" description="Helical" evidence="6">
    <location>
        <begin position="75"/>
        <end position="95"/>
    </location>
</feature>
<evidence type="ECO:0000256" key="6">
    <source>
        <dbReference type="SAM" id="Phobius"/>
    </source>
</evidence>
<feature type="transmembrane region" description="Helical" evidence="6">
    <location>
        <begin position="321"/>
        <end position="341"/>
    </location>
</feature>
<feature type="transmembrane region" description="Helical" evidence="6">
    <location>
        <begin position="48"/>
        <end position="68"/>
    </location>
</feature>
<evidence type="ECO:0000256" key="4">
    <source>
        <dbReference type="ARBA" id="ARBA00022989"/>
    </source>
</evidence>